<dbReference type="SUPFAM" id="SSF82549">
    <property type="entry name" value="DAK1/DegV-like"/>
    <property type="match status" value="1"/>
</dbReference>
<evidence type="ECO:0000313" key="2">
    <source>
        <dbReference type="EMBL" id="QOY60303.1"/>
    </source>
</evidence>
<dbReference type="InterPro" id="IPR003797">
    <property type="entry name" value="DegV"/>
</dbReference>
<dbReference type="Pfam" id="PF02645">
    <property type="entry name" value="DegV"/>
    <property type="match status" value="1"/>
</dbReference>
<dbReference type="PROSITE" id="PS51482">
    <property type="entry name" value="DEGV"/>
    <property type="match status" value="1"/>
</dbReference>
<accession>A0A7S7RU76</accession>
<dbReference type="Proteomes" id="UP000593735">
    <property type="component" value="Chromosome"/>
</dbReference>
<evidence type="ECO:0000313" key="3">
    <source>
        <dbReference type="Proteomes" id="UP000593735"/>
    </source>
</evidence>
<proteinExistence type="predicted"/>
<sequence length="286" mass="31178">MNDQRIAVITDSGTDTPADFVAAHDVRVVPLRISYADGSSYESGVDITPCELVGRLDEEIPKTSLPSPERIRAAFEQARADGYVAAVFVTISSGLSATYETVRLMAEELEDFPALVVDTKSIGVAAGLVVMEAVHKIETGVPFGLLDRELRATSERTHVFFSVQTLEFLRKGGRISEAIYRIGSVLNIKPVMTCSEKDGHYVIAKKARGWQSALDTEVRLAEEQARRWPHVRLAVCCFENEELADRLEAALLRQIDNAIEVVRAGVSSDLLVHTGPSLVGVAVLGL</sequence>
<gene>
    <name evidence="2" type="ORF">INP52_07785</name>
</gene>
<keyword evidence="3" id="KW-1185">Reference proteome</keyword>
<dbReference type="EMBL" id="CP063767">
    <property type="protein sequence ID" value="QOY60303.1"/>
    <property type="molecule type" value="Genomic_DNA"/>
</dbReference>
<protein>
    <submittedName>
        <fullName evidence="2">DegV family protein</fullName>
    </submittedName>
</protein>
<dbReference type="PANTHER" id="PTHR33434">
    <property type="entry name" value="DEGV DOMAIN-CONTAINING PROTEIN DR_1986-RELATED"/>
    <property type="match status" value="1"/>
</dbReference>
<dbReference type="InterPro" id="IPR043168">
    <property type="entry name" value="DegV_C"/>
</dbReference>
<dbReference type="AlphaFoldDB" id="A0A7S7RU76"/>
<reference evidence="2 3" key="1">
    <citation type="submission" date="2020-10" db="EMBL/GenBank/DDBJ databases">
        <title>Olsenella immobilis sp.nov., isolated from the mud in a fermentation cellar used for the production of Chinese strong-flavoured liquor.</title>
        <authorList>
            <person name="Lu L."/>
        </authorList>
    </citation>
    <scope>NUCLEOTIDE SEQUENCE [LARGE SCALE GENOMIC DNA]</scope>
    <source>
        <strain evidence="2 3">LZLJ-2</strain>
    </source>
</reference>
<dbReference type="NCBIfam" id="TIGR00762">
    <property type="entry name" value="DegV"/>
    <property type="match status" value="1"/>
</dbReference>
<name>A0A7S7RU76_9ACTN</name>
<dbReference type="PANTHER" id="PTHR33434:SF2">
    <property type="entry name" value="FATTY ACID-BINDING PROTEIN TM_1468"/>
    <property type="match status" value="1"/>
</dbReference>
<dbReference type="Gene3D" id="3.30.1180.10">
    <property type="match status" value="1"/>
</dbReference>
<dbReference type="KEGG" id="tio:INP52_07785"/>
<keyword evidence="1" id="KW-0446">Lipid-binding</keyword>
<dbReference type="RefSeq" id="WP_194370615.1">
    <property type="nucleotide sequence ID" value="NZ_CP063767.1"/>
</dbReference>
<dbReference type="Gene3D" id="3.40.50.10170">
    <property type="match status" value="1"/>
</dbReference>
<dbReference type="GO" id="GO:0008289">
    <property type="term" value="F:lipid binding"/>
    <property type="evidence" value="ECO:0007669"/>
    <property type="project" value="UniProtKB-KW"/>
</dbReference>
<organism evidence="2 3">
    <name type="scientific">Thermophilibacter immobilis</name>
    <dbReference type="NCBI Taxonomy" id="2779519"/>
    <lineage>
        <taxon>Bacteria</taxon>
        <taxon>Bacillati</taxon>
        <taxon>Actinomycetota</taxon>
        <taxon>Coriobacteriia</taxon>
        <taxon>Coriobacteriales</taxon>
        <taxon>Atopobiaceae</taxon>
        <taxon>Thermophilibacter</taxon>
    </lineage>
</organism>
<evidence type="ECO:0000256" key="1">
    <source>
        <dbReference type="ARBA" id="ARBA00023121"/>
    </source>
</evidence>
<dbReference type="InterPro" id="IPR050270">
    <property type="entry name" value="DegV_domain_contain"/>
</dbReference>